<dbReference type="InterPro" id="IPR052047">
    <property type="entry name" value="GH94_Enzymes"/>
</dbReference>
<accession>A0ABT1NAD7</accession>
<dbReference type="SMART" id="SM01068">
    <property type="entry name" value="CBM_X"/>
    <property type="match status" value="2"/>
</dbReference>
<dbReference type="InterPro" id="IPR008928">
    <property type="entry name" value="6-hairpin_glycosidase_sf"/>
</dbReference>
<evidence type="ECO:0000256" key="1">
    <source>
        <dbReference type="ARBA" id="ARBA00022676"/>
    </source>
</evidence>
<feature type="transmembrane region" description="Helical" evidence="3">
    <location>
        <begin position="382"/>
        <end position="401"/>
    </location>
</feature>
<dbReference type="RefSeq" id="WP_255225718.1">
    <property type="nucleotide sequence ID" value="NZ_JAJEKE010000001.1"/>
</dbReference>
<dbReference type="SUPFAM" id="SSF74650">
    <property type="entry name" value="Galactose mutarotase-like"/>
    <property type="match status" value="2"/>
</dbReference>
<dbReference type="Gene3D" id="2.60.420.10">
    <property type="entry name" value="Maltose phosphorylase, domain 3"/>
    <property type="match status" value="1"/>
</dbReference>
<dbReference type="Pfam" id="PF17167">
    <property type="entry name" value="Glyco_hydro_94"/>
    <property type="match status" value="1"/>
</dbReference>
<evidence type="ECO:0000256" key="2">
    <source>
        <dbReference type="ARBA" id="ARBA00022679"/>
    </source>
</evidence>
<name>A0ABT1NAD7_9FIRM</name>
<proteinExistence type="predicted"/>
<keyword evidence="2" id="KW-0808">Transferase</keyword>
<evidence type="ECO:0000313" key="8">
    <source>
        <dbReference type="Proteomes" id="UP001651880"/>
    </source>
</evidence>
<evidence type="ECO:0000313" key="7">
    <source>
        <dbReference type="EMBL" id="MCQ1528225.1"/>
    </source>
</evidence>
<feature type="domain" description="Glycoamylase-like" evidence="5">
    <location>
        <begin position="1138"/>
        <end position="1351"/>
    </location>
</feature>
<keyword evidence="3" id="KW-0812">Transmembrane</keyword>
<dbReference type="InterPro" id="IPR010383">
    <property type="entry name" value="Glyco_hydrolase_94_b-supersand"/>
</dbReference>
<reference evidence="7 8" key="1">
    <citation type="submission" date="2021-10" db="EMBL/GenBank/DDBJ databases">
        <title>Lutispora strain m25 sp. nov., a thermophilic, non-spore-forming bacterium isolated from a lab-scale methanogenic bioreactor digesting anaerobic sludge.</title>
        <authorList>
            <person name="El Houari A."/>
            <person name="Mcdonald J."/>
        </authorList>
    </citation>
    <scope>NUCLEOTIDE SEQUENCE [LARGE SCALE GENOMIC DNA]</scope>
    <source>
        <strain evidence="8">m25</strain>
    </source>
</reference>
<dbReference type="InterPro" id="IPR037820">
    <property type="entry name" value="GH94N_NdvB"/>
</dbReference>
<dbReference type="Pfam" id="PF06165">
    <property type="entry name" value="GH94_b-supersand"/>
    <property type="match status" value="2"/>
</dbReference>
<keyword evidence="8" id="KW-1185">Reference proteome</keyword>
<sequence length="2665" mass="303317">MNEIEEIKDVLLNREELLAHGCNIGQKHRLKKRKESTKRLKKRLEENYNVIFDIYKKLDSISKDNVDMATASEWLMDNFYKIEEQVKDARLNIDHERFYRLNALASGYLRDYPRVYSLALEYVSHTDGSIDTNLFIDFIKAYQSNQILTISEVWALSLVTRIALVENIRIICTAIYDTQLQWNKAEQDLKLNNDELLDAIEESLEIRSRLNTPYIEHMLACIRRSGVEFGEIYSYLEKRLDEYNTTIGDLVQYGHKEYAVRKVSLGNSITSLHSISTMDWNDIFESISIVEEKLSKDPAGIYSLMDFESRDYYRKAIAKISRSWGVSETRIANIAISLSKAAKDSGKAFKATHVGYYLIDEGRQELFSQLKIKKGESRLKSIASYIVSIISLTALFIIFGVNMMNKGWSNEKILLLSALLLIPASEIGVSLANYIFMKLYKPAMLPRLEYGGGIPDEARTMVIIPALLSDKKSARELIEKMEVYYLANKDKNVFFGLVGDFKDYKAETNPDDKAIIDTVMAGVKHLNEKYDEEGGIKFYYFHRKREYNPKQGKWMGWERKRGAIIHFNNLITGRPNTSFIYKSSDTDALKDIRYIITIDSDTNLVMDSARKLIGTISHPLNRAVYDPDSGVVADGYGIIQPRIEIDIMDSQKTLFAEIFAGDGGIDPYTTAVSNIYQDVFGEGIFTGKGIYDLKLFNEVTEKRIEDNTILSHDLLEGSLLRTGLAGDISLIDGFPGKYGSYSARQHRWVRGDWQLIKWIFGKKPLSALSRWKMIDNLRRSMLQPSLYLLLLGTAFLPVAASKLLYIILLIILFPHILRFFSLDIVRNRDVGRYTEQLKTAAYQLFIILAFLPYNAYLMADAIVRTLYRVFYSRKNLLEWLTAADAEKKIKLNFRGCLWKMRQAPTLSLLYAAAIAISGARYDAASVFFIILWIASPYIAYRISNDSIKQKPVLSGEDRENIERIGRNTWSYYEKLVCKESNFLPPDNYQEYPLKGAAPRTSPTNIGLYMVSTLAAVDLGYITMSQALERLNNTMDTVEKLESWKGHLYNWYDIKTLEVLRPHYVSTVDSGNFISYMLLLEQALSEPLENSDNRSTAADMKERIGRIIERTKFIYLYDKKKNLFSIGYDVDKESLTNSYYDLLASEARITSYLAAARREVPLKHWNKLGRSLTHIGRNKALVSWSGTMFEYFMPALIMKDYSKTIMDETYKGVIKAQKSYGRKNNVPWGTSESGYYAFDLDLNYQYKAFGVPDLGLKRGLVEEVVISPYSTILAINFDPEGAAENIRRLIEMGMEGKYGLYEAVDFTLRRMPAGANHQIIKSYMAHHQGMSLLAINNYLNDDILIKRFHSHPVIKAGEIMLQERIPANAVITKEYKESMPGADRQKRLYQEGIRSYDSINALPPPCQILTNGKHSVFINNRGGGFSKIDGTLINRWRADSIEGGYGNYIFIRDLSKDKVWSAAYEPFNEDAEAYNVDFYQSKAEFTRTDNDIKTVMEVFVSPEDHVEIRRIRIENHGHTPVSLELTSFMEVTLTAEAADIAHRAFSNLFVRTEYLEEYKSLLAVRKPRETDGWERWAFHTSVVEGNASGSMEYETSRVNFIGRGRSIKNPLAVHQPLSNTSGIVLDPVMSIRRVIRLNAGSSGEISFVTGFGMSRERMRELIVKYREVSSIQRAYALSATRSQVEGSFLNLDTQDIVNFEKLISHLIYGSPGRSANREYIRRNRKGQPSLWPYGISGDLPIMLMSIADERDIPILRQAVRAHEFLRIKGLSMDLVILNLDESNYLQPLRTAILNLVEDSNGRYLLGTSGGIFIINASNIPREDKDLLLAASALTFKAEKGPIEKQLLEISIRKAENKKADNGERTKKCELPAINDVFMFNGYGGFARDGSEYVMNLKKGHITPAPWINVIANPKFGFIISESGGGYAWAENSREYKITSWTNDPVADEPQEIIYMEDMEKGEIWTITPSASKNAEPWAVRHGWGYTVFNMDCYGIKQELEMFTPLDEKLKVNILKLSNKEDREKKLKLYYYVEPVLGVNKKETKPHIVVDHDAEFDALILRNSYNSDFPGRVAFMASSEPIKEYKTNRLEVLNMVEEDADADIDYEACGVIQIEISLGAMEEKKIGFYLGQSSEYKEIKAILERYKDISTAEHELKMAKQSWQAILGKIKVETPDKSMDLLLNGWLAYQTISCRLWARSGFYQSGGAYGFRDQLQDAVNIGMLMPDSLKEQILLHCSHQFEEGDVQHWWHPVAGDKGVRTRFTDDLLWLPYAVIEYIKLTEDNSVLKIERPYIKAEPLKEGEDEKYGIPQASSMMDTVYGHCIKAIDRSLNFGIHDLPKMGSGDWNDGMNMVGNKGSGESIWLAFFLYKILEGFIPICALMRDSERAIKYETAMDKLKKAIEDDGWDGNWYKRAYYDDGTPLGSSENMECMIDSIAQSWAVLSGAASPERASIAMESVKRHLVKEDEGLILLFTPPFDKTDKNPGYIKSYVPGVRENGGQYTHAAAWVICAFARLGEGDMAHKLFHMINPINHARTPLECAVYKTEPYAVAADVYAVSPHTGRGGWSWYTGAAGWIYRAGIEYILGIKKRGSRLFIEPCIPQDWHGYKVTYNNAGTIYSINVLNPESRSRGVASLSLDGKLINSEGIELSDDGKKHEIVVLMGCKE</sequence>
<dbReference type="Gene3D" id="1.50.10.140">
    <property type="match status" value="1"/>
</dbReference>
<feature type="transmembrane region" description="Helical" evidence="3">
    <location>
        <begin position="840"/>
        <end position="863"/>
    </location>
</feature>
<dbReference type="InterPro" id="IPR011013">
    <property type="entry name" value="Gal_mutarotase_sf_dom"/>
</dbReference>
<evidence type="ECO:0000259" key="6">
    <source>
        <dbReference type="Pfam" id="PF17167"/>
    </source>
</evidence>
<dbReference type="InterPro" id="IPR037824">
    <property type="entry name" value="GH94N_2_NdvB"/>
</dbReference>
<feature type="domain" description="Glycosyl hydrolase 94 supersandwich" evidence="4">
    <location>
        <begin position="1890"/>
        <end position="2146"/>
    </location>
</feature>
<evidence type="ECO:0000259" key="4">
    <source>
        <dbReference type="Pfam" id="PF06165"/>
    </source>
</evidence>
<dbReference type="Pfam" id="PF10091">
    <property type="entry name" value="Glycoamylase"/>
    <property type="match status" value="1"/>
</dbReference>
<dbReference type="InterPro" id="IPR033432">
    <property type="entry name" value="GH94_catalytic"/>
</dbReference>
<keyword evidence="3" id="KW-1133">Transmembrane helix</keyword>
<dbReference type="InterPro" id="IPR037018">
    <property type="entry name" value="GH65_N"/>
</dbReference>
<dbReference type="InterPro" id="IPR019282">
    <property type="entry name" value="Glycoamylase-like_cons_dom"/>
</dbReference>
<evidence type="ECO:0000259" key="5">
    <source>
        <dbReference type="Pfam" id="PF10091"/>
    </source>
</evidence>
<keyword evidence="1" id="KW-0328">Glycosyltransferase</keyword>
<comment type="caution">
    <text evidence="7">The sequence shown here is derived from an EMBL/GenBank/DDBJ whole genome shotgun (WGS) entry which is preliminary data.</text>
</comment>
<feature type="transmembrane region" description="Helical" evidence="3">
    <location>
        <begin position="413"/>
        <end position="437"/>
    </location>
</feature>
<keyword evidence="3" id="KW-0472">Membrane</keyword>
<evidence type="ECO:0000256" key="3">
    <source>
        <dbReference type="SAM" id="Phobius"/>
    </source>
</evidence>
<dbReference type="Gene3D" id="1.50.10.10">
    <property type="match status" value="1"/>
</dbReference>
<feature type="transmembrane region" description="Helical" evidence="3">
    <location>
        <begin position="787"/>
        <end position="820"/>
    </location>
</feature>
<dbReference type="SUPFAM" id="SSF48208">
    <property type="entry name" value="Six-hairpin glycosidases"/>
    <property type="match status" value="1"/>
</dbReference>
<protein>
    <recommendedName>
        <fullName evidence="9">Cellobiose phosphorylase</fullName>
    </recommendedName>
</protein>
<dbReference type="Proteomes" id="UP001651880">
    <property type="component" value="Unassembled WGS sequence"/>
</dbReference>
<organism evidence="7 8">
    <name type="scientific">Lutispora saccharofermentans</name>
    <dbReference type="NCBI Taxonomy" id="3024236"/>
    <lineage>
        <taxon>Bacteria</taxon>
        <taxon>Bacillati</taxon>
        <taxon>Bacillota</taxon>
        <taxon>Clostridia</taxon>
        <taxon>Lutisporales</taxon>
        <taxon>Lutisporaceae</taxon>
        <taxon>Lutispora</taxon>
    </lineage>
</organism>
<dbReference type="PANTHER" id="PTHR37469:SF2">
    <property type="entry name" value="CELLOBIONIC ACID PHOSPHORYLASE"/>
    <property type="match status" value="1"/>
</dbReference>
<dbReference type="CDD" id="cd11753">
    <property type="entry name" value="GH94N_ChvB_NdvB_2_like"/>
    <property type="match status" value="1"/>
</dbReference>
<evidence type="ECO:0008006" key="9">
    <source>
        <dbReference type="Google" id="ProtNLM"/>
    </source>
</evidence>
<dbReference type="InterPro" id="IPR012341">
    <property type="entry name" value="6hp_glycosidase-like_sf"/>
</dbReference>
<feature type="domain" description="Glycosyl hydrolase 94 supersandwich" evidence="4">
    <location>
        <begin position="1394"/>
        <end position="1666"/>
    </location>
</feature>
<feature type="domain" description="Glycosyl hydrolase 94 catalytic" evidence="6">
    <location>
        <begin position="2161"/>
        <end position="2585"/>
    </location>
</feature>
<dbReference type="CDD" id="cd11756">
    <property type="entry name" value="GH94N_ChvB_NdvB_1_like"/>
    <property type="match status" value="1"/>
</dbReference>
<dbReference type="PANTHER" id="PTHR37469">
    <property type="entry name" value="CELLOBIONIC ACID PHOSPHORYLASE-RELATED"/>
    <property type="match status" value="1"/>
</dbReference>
<gene>
    <name evidence="7" type="ORF">LJD61_01500</name>
</gene>
<dbReference type="Gene3D" id="2.70.98.40">
    <property type="entry name" value="Glycoside hydrolase, family 65, N-terminal domain"/>
    <property type="match status" value="2"/>
</dbReference>
<dbReference type="EMBL" id="JAJEKE010000001">
    <property type="protein sequence ID" value="MCQ1528225.1"/>
    <property type="molecule type" value="Genomic_DNA"/>
</dbReference>